<sequence>MAKRKRRKTFAKIAWSDWSEPQPLRHFEDTSTTSDSFSPCGLFRIIRTVTIKTNEDDESVTVTDYFPLYWKRSSDHYTGKGGYWANCHWDYKEWVYRSLAKARLLAEARADGGKAGIKELFAARDKRRIKARFARQARR</sequence>
<dbReference type="AlphaFoldDB" id="A0A382ZDR5"/>
<name>A0A382ZDR5_9ZZZZ</name>
<evidence type="ECO:0000313" key="1">
    <source>
        <dbReference type="EMBL" id="SVD93430.1"/>
    </source>
</evidence>
<dbReference type="EMBL" id="UINC01182941">
    <property type="protein sequence ID" value="SVD93430.1"/>
    <property type="molecule type" value="Genomic_DNA"/>
</dbReference>
<organism evidence="1">
    <name type="scientific">marine metagenome</name>
    <dbReference type="NCBI Taxonomy" id="408172"/>
    <lineage>
        <taxon>unclassified sequences</taxon>
        <taxon>metagenomes</taxon>
        <taxon>ecological metagenomes</taxon>
    </lineage>
</organism>
<reference evidence="1" key="1">
    <citation type="submission" date="2018-05" db="EMBL/GenBank/DDBJ databases">
        <authorList>
            <person name="Lanie J.A."/>
            <person name="Ng W.-L."/>
            <person name="Kazmierczak K.M."/>
            <person name="Andrzejewski T.M."/>
            <person name="Davidsen T.M."/>
            <person name="Wayne K.J."/>
            <person name="Tettelin H."/>
            <person name="Glass J.I."/>
            <person name="Rusch D."/>
            <person name="Podicherti R."/>
            <person name="Tsui H.-C.T."/>
            <person name="Winkler M.E."/>
        </authorList>
    </citation>
    <scope>NUCLEOTIDE SEQUENCE</scope>
</reference>
<gene>
    <name evidence="1" type="ORF">METZ01_LOCUS446284</name>
</gene>
<protein>
    <submittedName>
        <fullName evidence="1">Uncharacterized protein</fullName>
    </submittedName>
</protein>
<accession>A0A382ZDR5</accession>
<proteinExistence type="predicted"/>